<evidence type="ECO:0000256" key="12">
    <source>
        <dbReference type="SAM" id="MobiDB-lite"/>
    </source>
</evidence>
<feature type="domain" description="C2H2-type" evidence="14">
    <location>
        <begin position="460"/>
        <end position="488"/>
    </location>
</feature>
<feature type="domain" description="C2H2-type" evidence="14">
    <location>
        <begin position="404"/>
        <end position="431"/>
    </location>
</feature>
<evidence type="ECO:0000256" key="9">
    <source>
        <dbReference type="PROSITE-ProRule" id="PRU00042"/>
    </source>
</evidence>
<feature type="region of interest" description="Disordered" evidence="12">
    <location>
        <begin position="356"/>
        <end position="398"/>
    </location>
</feature>
<feature type="compositionally biased region" description="Acidic residues" evidence="12">
    <location>
        <begin position="565"/>
        <end position="578"/>
    </location>
</feature>
<protein>
    <recommendedName>
        <fullName evidence="17">Zinc finger protein 1</fullName>
    </recommendedName>
</protein>
<dbReference type="AlphaFoldDB" id="A0A7R9BPX0"/>
<dbReference type="InterPro" id="IPR051574">
    <property type="entry name" value="ZnF_E-box_Homeobox"/>
</dbReference>
<dbReference type="FunFam" id="3.30.160.60:FF:000744">
    <property type="entry name" value="zinc finger E-box-binding homeobox 1"/>
    <property type="match status" value="1"/>
</dbReference>
<dbReference type="InterPro" id="IPR001356">
    <property type="entry name" value="HD"/>
</dbReference>
<dbReference type="FunFam" id="3.30.160.60:FF:000145">
    <property type="entry name" value="Zinc finger protein 574"/>
    <property type="match status" value="1"/>
</dbReference>
<evidence type="ECO:0000256" key="1">
    <source>
        <dbReference type="ARBA" id="ARBA00004123"/>
    </source>
</evidence>
<evidence type="ECO:0000256" key="3">
    <source>
        <dbReference type="ARBA" id="ARBA00022737"/>
    </source>
</evidence>
<evidence type="ECO:0000256" key="2">
    <source>
        <dbReference type="ARBA" id="ARBA00022723"/>
    </source>
</evidence>
<dbReference type="EMBL" id="CAJPEX010001247">
    <property type="protein sequence ID" value="CAG0918641.1"/>
    <property type="molecule type" value="Genomic_DNA"/>
</dbReference>
<dbReference type="PROSITE" id="PS50157">
    <property type="entry name" value="ZINC_FINGER_C2H2_2"/>
    <property type="match status" value="4"/>
</dbReference>
<feature type="region of interest" description="Disordered" evidence="12">
    <location>
        <begin position="491"/>
        <end position="514"/>
    </location>
</feature>
<feature type="compositionally biased region" description="Low complexity" evidence="12">
    <location>
        <begin position="537"/>
        <end position="553"/>
    </location>
</feature>
<dbReference type="Gene3D" id="3.30.160.60">
    <property type="entry name" value="Classic Zinc Finger"/>
    <property type="match status" value="4"/>
</dbReference>
<dbReference type="EMBL" id="OA883284">
    <property type="protein sequence ID" value="CAD7278489.1"/>
    <property type="molecule type" value="Genomic_DNA"/>
</dbReference>
<evidence type="ECO:0000256" key="5">
    <source>
        <dbReference type="ARBA" id="ARBA00022833"/>
    </source>
</evidence>
<dbReference type="CDD" id="cd00086">
    <property type="entry name" value="homeodomain"/>
    <property type="match status" value="1"/>
</dbReference>
<dbReference type="GO" id="GO:0005634">
    <property type="term" value="C:nucleus"/>
    <property type="evidence" value="ECO:0007669"/>
    <property type="project" value="UniProtKB-SubCell"/>
</dbReference>
<feature type="domain" description="Homeobox" evidence="13">
    <location>
        <begin position="104"/>
        <end position="164"/>
    </location>
</feature>
<evidence type="ECO:0000256" key="10">
    <source>
        <dbReference type="PROSITE-ProRule" id="PRU00108"/>
    </source>
</evidence>
<dbReference type="FunFam" id="3.30.160.60:FF:000013">
    <property type="entry name" value="Putative zinc finger E-box-binding homeobox 2"/>
    <property type="match status" value="2"/>
</dbReference>
<dbReference type="GO" id="GO:0008270">
    <property type="term" value="F:zinc ion binding"/>
    <property type="evidence" value="ECO:0007669"/>
    <property type="project" value="UniProtKB-KW"/>
</dbReference>
<keyword evidence="5" id="KW-0862">Zinc</keyword>
<evidence type="ECO:0000256" key="11">
    <source>
        <dbReference type="RuleBase" id="RU000682"/>
    </source>
</evidence>
<evidence type="ECO:0000256" key="7">
    <source>
        <dbReference type="ARBA" id="ARBA00023155"/>
    </source>
</evidence>
<dbReference type="SMART" id="SM00389">
    <property type="entry name" value="HOX"/>
    <property type="match status" value="1"/>
</dbReference>
<feature type="domain" description="C2H2-type" evidence="14">
    <location>
        <begin position="16"/>
        <end position="35"/>
    </location>
</feature>
<dbReference type="Gene3D" id="1.10.10.60">
    <property type="entry name" value="Homeodomain-like"/>
    <property type="match status" value="1"/>
</dbReference>
<dbReference type="GO" id="GO:0000978">
    <property type="term" value="F:RNA polymerase II cis-regulatory region sequence-specific DNA binding"/>
    <property type="evidence" value="ECO:0007669"/>
    <property type="project" value="TreeGrafter"/>
</dbReference>
<name>A0A7R9BPX0_9CRUS</name>
<keyword evidence="7 10" id="KW-0371">Homeobox</keyword>
<dbReference type="PANTHER" id="PTHR24391:SF27">
    <property type="entry name" value="ZINC FINGER PROTEIN 1"/>
    <property type="match status" value="1"/>
</dbReference>
<evidence type="ECO:0000256" key="6">
    <source>
        <dbReference type="ARBA" id="ARBA00023125"/>
    </source>
</evidence>
<evidence type="ECO:0000259" key="13">
    <source>
        <dbReference type="PROSITE" id="PS50071"/>
    </source>
</evidence>
<feature type="region of interest" description="Disordered" evidence="12">
    <location>
        <begin position="192"/>
        <end position="329"/>
    </location>
</feature>
<evidence type="ECO:0000313" key="15">
    <source>
        <dbReference type="EMBL" id="CAD7278489.1"/>
    </source>
</evidence>
<feature type="compositionally biased region" description="Low complexity" evidence="12">
    <location>
        <begin position="498"/>
        <end position="512"/>
    </location>
</feature>
<comment type="subcellular location">
    <subcellularLocation>
        <location evidence="1 10 11">Nucleus</location>
    </subcellularLocation>
</comment>
<keyword evidence="6 10" id="KW-0238">DNA-binding</keyword>
<dbReference type="SUPFAM" id="SSF46689">
    <property type="entry name" value="Homeodomain-like"/>
    <property type="match status" value="1"/>
</dbReference>
<dbReference type="SUPFAM" id="SSF57667">
    <property type="entry name" value="beta-beta-alpha zinc fingers"/>
    <property type="match status" value="3"/>
</dbReference>
<dbReference type="SMART" id="SM00355">
    <property type="entry name" value="ZnF_C2H2"/>
    <property type="match status" value="4"/>
</dbReference>
<dbReference type="Proteomes" id="UP000678499">
    <property type="component" value="Unassembled WGS sequence"/>
</dbReference>
<feature type="region of interest" description="Disordered" evidence="12">
    <location>
        <begin position="51"/>
        <end position="78"/>
    </location>
</feature>
<evidence type="ECO:0000256" key="4">
    <source>
        <dbReference type="ARBA" id="ARBA00022771"/>
    </source>
</evidence>
<dbReference type="InterPro" id="IPR036236">
    <property type="entry name" value="Znf_C2H2_sf"/>
</dbReference>
<keyword evidence="3" id="KW-0677">Repeat</keyword>
<keyword evidence="4 9" id="KW-0863">Zinc-finger</keyword>
<reference evidence="15" key="1">
    <citation type="submission" date="2020-11" db="EMBL/GenBank/DDBJ databases">
        <authorList>
            <person name="Tran Van P."/>
        </authorList>
    </citation>
    <scope>NUCLEOTIDE SEQUENCE</scope>
</reference>
<dbReference type="Pfam" id="PF00046">
    <property type="entry name" value="Homeodomain"/>
    <property type="match status" value="1"/>
</dbReference>
<accession>A0A7R9BPX0</accession>
<feature type="compositionally biased region" description="Low complexity" evidence="12">
    <location>
        <begin position="585"/>
        <end position="598"/>
    </location>
</feature>
<feature type="compositionally biased region" description="Low complexity" evidence="12">
    <location>
        <begin position="300"/>
        <end position="327"/>
    </location>
</feature>
<feature type="compositionally biased region" description="Basic residues" evidence="12">
    <location>
        <begin position="201"/>
        <end position="216"/>
    </location>
</feature>
<evidence type="ECO:0000256" key="8">
    <source>
        <dbReference type="ARBA" id="ARBA00023242"/>
    </source>
</evidence>
<keyword evidence="8 10" id="KW-0539">Nucleus</keyword>
<dbReference type="InterPro" id="IPR009057">
    <property type="entry name" value="Homeodomain-like_sf"/>
</dbReference>
<evidence type="ECO:0008006" key="17">
    <source>
        <dbReference type="Google" id="ProtNLM"/>
    </source>
</evidence>
<dbReference type="GO" id="GO:0000122">
    <property type="term" value="P:negative regulation of transcription by RNA polymerase II"/>
    <property type="evidence" value="ECO:0007669"/>
    <property type="project" value="UniProtKB-ARBA"/>
</dbReference>
<feature type="compositionally biased region" description="Low complexity" evidence="12">
    <location>
        <begin position="51"/>
        <end position="70"/>
    </location>
</feature>
<gene>
    <name evidence="15" type="ORF">NMOB1V02_LOCUS6189</name>
</gene>
<feature type="region of interest" description="Disordered" evidence="12">
    <location>
        <begin position="537"/>
        <end position="609"/>
    </location>
</feature>
<dbReference type="PROSITE" id="PS50071">
    <property type="entry name" value="HOMEOBOX_2"/>
    <property type="match status" value="1"/>
</dbReference>
<dbReference type="InterPro" id="IPR013087">
    <property type="entry name" value="Znf_C2H2_type"/>
</dbReference>
<evidence type="ECO:0000259" key="14">
    <source>
        <dbReference type="PROSITE" id="PS50157"/>
    </source>
</evidence>
<keyword evidence="2" id="KW-0479">Metal-binding</keyword>
<feature type="domain" description="C2H2-type" evidence="14">
    <location>
        <begin position="432"/>
        <end position="459"/>
    </location>
</feature>
<dbReference type="GO" id="GO:0000981">
    <property type="term" value="F:DNA-binding transcription factor activity, RNA polymerase II-specific"/>
    <property type="evidence" value="ECO:0007669"/>
    <property type="project" value="TreeGrafter"/>
</dbReference>
<proteinExistence type="predicted"/>
<sequence length="609" mass="66183">MLIPEHIRIHSGEKPFECANCGKRFSHSGSYSSHMTSKKCLVVSQKAAAAAAGTTGNNPSTNNNNINNNSDKQPPNVVKSRQLSLTRLSESDMKIQHGQDWKENDKVEVKHETTSSPLRVLRTHYTRNPKPKKEELERIADEIGFNVRVVQVWFQNTRARDRREGRTVLGDPAVISGRLSLAGNSGPNRFLHFGSPAPSLSHHHHNHPHQQHHHHPVTMPLMYPLGQQGVVNFDQRDSPPLSMTHNGLRGVQDDVDDSGQDDGGYGDAAPLDLTTSSWKRERDIDQMSSPPTDGAPVNLSQKSSRSQSPVRSRSDTPSSPMTSSLTSAVDGNELRSSLITGSQRFPLNGSYFFPNDQLSSQGDDLSPAKRPWKHETTDNESDDGSTSAKRVKSDDSPTDGALVYKCDQCDKAFVKQSSLARHKYEHSGQRPHKCGVCSKAFKHKHHLTEHSRLHSGEKPFQCSKCHKRFSHSGSYSQHMNHRYSYCKPYRDSDPDPSGASGNAPTVAAAAAGSPCTNTPGDATAGAGGGASAGCRLSPALSTTSSSASSKPLPMLIQLASTKEETDADDAALNDDGVEDLSRGQSRSPSSVSCSPVPSNNENPIKQETD</sequence>
<dbReference type="PROSITE" id="PS00028">
    <property type="entry name" value="ZINC_FINGER_C2H2_1"/>
    <property type="match status" value="2"/>
</dbReference>
<dbReference type="OrthoDB" id="7491548at2759"/>
<dbReference type="PANTHER" id="PTHR24391">
    <property type="entry name" value="HISTONE H4 TRANSCRIPTION FACTOR-RELATED"/>
    <property type="match status" value="1"/>
</dbReference>
<evidence type="ECO:0000313" key="16">
    <source>
        <dbReference type="Proteomes" id="UP000678499"/>
    </source>
</evidence>
<feature type="DNA-binding region" description="Homeobox" evidence="10">
    <location>
        <begin position="106"/>
        <end position="165"/>
    </location>
</feature>
<dbReference type="Pfam" id="PF00096">
    <property type="entry name" value="zf-C2H2"/>
    <property type="match status" value="2"/>
</dbReference>
<keyword evidence="16" id="KW-1185">Reference proteome</keyword>
<organism evidence="15">
    <name type="scientific">Notodromas monacha</name>
    <dbReference type="NCBI Taxonomy" id="399045"/>
    <lineage>
        <taxon>Eukaryota</taxon>
        <taxon>Metazoa</taxon>
        <taxon>Ecdysozoa</taxon>
        <taxon>Arthropoda</taxon>
        <taxon>Crustacea</taxon>
        <taxon>Oligostraca</taxon>
        <taxon>Ostracoda</taxon>
        <taxon>Podocopa</taxon>
        <taxon>Podocopida</taxon>
        <taxon>Cypridocopina</taxon>
        <taxon>Cypridoidea</taxon>
        <taxon>Cyprididae</taxon>
        <taxon>Notodromas</taxon>
    </lineage>
</organism>